<dbReference type="KEGG" id="vg:26683974"/>
<dbReference type="RefSeq" id="YP_009221008.1">
    <property type="nucleotide sequence ID" value="NC_029042.1"/>
</dbReference>
<dbReference type="OrthoDB" id="11063at10239"/>
<protein>
    <submittedName>
        <fullName evidence="1">Uncharacterized protein</fullName>
    </submittedName>
</protein>
<organism evidence="1 2">
    <name type="scientific">Salmonella phage 38</name>
    <dbReference type="NCBI Taxonomy" id="1654891"/>
    <lineage>
        <taxon>Viruses</taxon>
        <taxon>Duplodnaviria</taxon>
        <taxon>Heunggongvirae</taxon>
        <taxon>Uroviricota</taxon>
        <taxon>Caudoviricetes</taxon>
        <taxon>Pantevenvirales</taxon>
        <taxon>Ackermannviridae</taxon>
        <taxon>Cvivirinae</taxon>
        <taxon>Kuttervirus</taxon>
        <taxon>Kuttervirus kv38</taxon>
    </lineage>
</organism>
<dbReference type="EMBL" id="KR296692">
    <property type="protein sequence ID" value="AKJ73866.1"/>
    <property type="molecule type" value="Genomic_DNA"/>
</dbReference>
<accession>A0A0N7CF10</accession>
<dbReference type="Proteomes" id="UP000201337">
    <property type="component" value="Segment"/>
</dbReference>
<evidence type="ECO:0000313" key="1">
    <source>
        <dbReference type="EMBL" id="AKJ73866.1"/>
    </source>
</evidence>
<proteinExistence type="predicted"/>
<gene>
    <name evidence="1" type="ORF">SP38_264</name>
</gene>
<keyword evidence="2" id="KW-1185">Reference proteome</keyword>
<dbReference type="GeneID" id="26683974"/>
<reference evidence="1 2" key="1">
    <citation type="journal article" date="2016" name="Virus Genes">
        <title>Genomic characterization of Salmonella bacteriophages isolated from India.</title>
        <authorList>
            <person name="Karpe Y.A."/>
            <person name="Kanade G.D."/>
            <person name="Pingale K.D."/>
            <person name="Arankalle V.A."/>
            <person name="Banerjee K."/>
        </authorList>
    </citation>
    <scope>NUCLEOTIDE SEQUENCE [LARGE SCALE GENOMIC DNA]</scope>
</reference>
<name>A0A0N7CF10_9CAUD</name>
<evidence type="ECO:0000313" key="2">
    <source>
        <dbReference type="Proteomes" id="UP000201337"/>
    </source>
</evidence>
<sequence>MYAIQKTYEETDGKKDRFGFFLGKNLVLNQDWMSLKAGDVLVVIHIDNDGTMKVRYPNGETSAWLRLRLLGSLLHLVEKSNKPHLSMT</sequence>